<feature type="domain" description="HTH luxR-type" evidence="4">
    <location>
        <begin position="136"/>
        <end position="206"/>
    </location>
</feature>
<feature type="modified residue" description="4-aspartylphosphate" evidence="3">
    <location>
        <position position="53"/>
    </location>
</feature>
<dbReference type="PROSITE" id="PS50043">
    <property type="entry name" value="HTH_LUXR_2"/>
    <property type="match status" value="1"/>
</dbReference>
<comment type="caution">
    <text evidence="6">The sequence shown here is derived from an EMBL/GenBank/DDBJ whole genome shotgun (WGS) entry which is preliminary data.</text>
</comment>
<reference evidence="6 7" key="1">
    <citation type="submission" date="2019-07" db="EMBL/GenBank/DDBJ databases">
        <title>Diversity of Bacteria from Kongsfjorden, Arctic.</title>
        <authorList>
            <person name="Yu Y."/>
        </authorList>
    </citation>
    <scope>NUCLEOTIDE SEQUENCE [LARGE SCALE GENOMIC DNA]</scope>
    <source>
        <strain evidence="6 7">SM1927</strain>
    </source>
</reference>
<dbReference type="RefSeq" id="WP_145236841.1">
    <property type="nucleotide sequence ID" value="NZ_VNFF01000007.1"/>
</dbReference>
<keyword evidence="1 3" id="KW-0597">Phosphoprotein</keyword>
<dbReference type="Pfam" id="PF00072">
    <property type="entry name" value="Response_reg"/>
    <property type="match status" value="1"/>
</dbReference>
<dbReference type="EMBL" id="VNFF01000007">
    <property type="protein sequence ID" value="TVU83905.1"/>
    <property type="molecule type" value="Genomic_DNA"/>
</dbReference>
<keyword evidence="2" id="KW-0238">DNA-binding</keyword>
<dbReference type="CDD" id="cd17535">
    <property type="entry name" value="REC_NarL-like"/>
    <property type="match status" value="1"/>
</dbReference>
<dbReference type="PANTHER" id="PTHR45566:SF2">
    <property type="entry name" value="NARL SUBFAMILY"/>
    <property type="match status" value="1"/>
</dbReference>
<dbReference type="Gene3D" id="3.40.50.2300">
    <property type="match status" value="1"/>
</dbReference>
<dbReference type="InterPro" id="IPR016032">
    <property type="entry name" value="Sig_transdc_resp-reg_C-effctor"/>
</dbReference>
<evidence type="ECO:0000256" key="1">
    <source>
        <dbReference type="ARBA" id="ARBA00022553"/>
    </source>
</evidence>
<dbReference type="CDD" id="cd06170">
    <property type="entry name" value="LuxR_C_like"/>
    <property type="match status" value="1"/>
</dbReference>
<dbReference type="InterPro" id="IPR058245">
    <property type="entry name" value="NreC/VraR/RcsB-like_REC"/>
</dbReference>
<organism evidence="6 7">
    <name type="scientific">Pseudoalteromonas neustonica</name>
    <dbReference type="NCBI Taxonomy" id="1840331"/>
    <lineage>
        <taxon>Bacteria</taxon>
        <taxon>Pseudomonadati</taxon>
        <taxon>Pseudomonadota</taxon>
        <taxon>Gammaproteobacteria</taxon>
        <taxon>Alteromonadales</taxon>
        <taxon>Pseudoalteromonadaceae</taxon>
        <taxon>Pseudoalteromonas</taxon>
    </lineage>
</organism>
<keyword evidence="7" id="KW-1185">Reference proteome</keyword>
<feature type="domain" description="Response regulatory" evidence="5">
    <location>
        <begin position="2"/>
        <end position="119"/>
    </location>
</feature>
<evidence type="ECO:0000313" key="7">
    <source>
        <dbReference type="Proteomes" id="UP000317938"/>
    </source>
</evidence>
<name>A0ABY3FF32_9GAMM</name>
<dbReference type="Pfam" id="PF00196">
    <property type="entry name" value="GerE"/>
    <property type="match status" value="1"/>
</dbReference>
<dbReference type="SMART" id="SM00421">
    <property type="entry name" value="HTH_LUXR"/>
    <property type="match status" value="1"/>
</dbReference>
<evidence type="ECO:0000256" key="2">
    <source>
        <dbReference type="ARBA" id="ARBA00023125"/>
    </source>
</evidence>
<proteinExistence type="predicted"/>
<dbReference type="SUPFAM" id="SSF52172">
    <property type="entry name" value="CheY-like"/>
    <property type="match status" value="1"/>
</dbReference>
<dbReference type="SUPFAM" id="SSF46894">
    <property type="entry name" value="C-terminal effector domain of the bipartite response regulators"/>
    <property type="match status" value="1"/>
</dbReference>
<evidence type="ECO:0000259" key="5">
    <source>
        <dbReference type="PROSITE" id="PS50110"/>
    </source>
</evidence>
<protein>
    <submittedName>
        <fullName evidence="6">Response regulator transcription factor</fullName>
    </submittedName>
</protein>
<dbReference type="InterPro" id="IPR000792">
    <property type="entry name" value="Tscrpt_reg_LuxR_C"/>
</dbReference>
<dbReference type="InterPro" id="IPR051015">
    <property type="entry name" value="EvgA-like"/>
</dbReference>
<evidence type="ECO:0000256" key="3">
    <source>
        <dbReference type="PROSITE-ProRule" id="PRU00169"/>
    </source>
</evidence>
<sequence length="214" mass="23896">MRIGIIEDHQLVRDSFKKLLELELNWQVTIEACSVNEAKLAVNIDQPDVFIVDISMHEGETGLTFLSYLNEHYPEIKTIVASMHDHEPYVSNAIQLGALGYVSKRSASDAMIDAVKTVMRGHRYISEDVNFNYTCVSDKKDLLTNREIEALPLFAKGLNAKGLNAKQVAQQLGMMPKTAHVHKTNICNKLNATTSFELLKVAIDIGVIQLNELA</sequence>
<dbReference type="SMART" id="SM00448">
    <property type="entry name" value="REC"/>
    <property type="match status" value="1"/>
</dbReference>
<dbReference type="InterPro" id="IPR011006">
    <property type="entry name" value="CheY-like_superfamily"/>
</dbReference>
<accession>A0ABY3FF32</accession>
<evidence type="ECO:0000259" key="4">
    <source>
        <dbReference type="PROSITE" id="PS50043"/>
    </source>
</evidence>
<dbReference type="PANTHER" id="PTHR45566">
    <property type="entry name" value="HTH-TYPE TRANSCRIPTIONAL REGULATOR YHJB-RELATED"/>
    <property type="match status" value="1"/>
</dbReference>
<dbReference type="InterPro" id="IPR001789">
    <property type="entry name" value="Sig_transdc_resp-reg_receiver"/>
</dbReference>
<evidence type="ECO:0000313" key="6">
    <source>
        <dbReference type="EMBL" id="TVU83905.1"/>
    </source>
</evidence>
<dbReference type="Proteomes" id="UP000317938">
    <property type="component" value="Unassembled WGS sequence"/>
</dbReference>
<dbReference type="PROSITE" id="PS50110">
    <property type="entry name" value="RESPONSE_REGULATORY"/>
    <property type="match status" value="1"/>
</dbReference>
<gene>
    <name evidence="6" type="ORF">FQP85_09040</name>
</gene>